<dbReference type="SUPFAM" id="SSF51569">
    <property type="entry name" value="Aldolase"/>
    <property type="match status" value="1"/>
</dbReference>
<keyword evidence="5" id="KW-1185">Reference proteome</keyword>
<sequence>MNKMSISWKGYIPAITLPFDEQQRIDWNAYKKLLNWLVDEGMHGIVINGTTGEWFSLTDEEVREVFAFVGKTIDNRIPVIAGCTGYTAKQASRFAQWAKEADLDGVLIAPPPYMVPNDEELFQHYQQISQSVSLPICVYNWPRGTQVDISPALMKRLATIEHVVAVKNSTTDMANFIQMLLEVGQDVRYFGAPMNALGISLLKHHQADGLMGAGAVLGRIHPQFFEYLWAGEEEKALECGKKDQLLFKQFFNPDFSVKFGSQQAILKTALNLQGLPGGHVRQPLIDLTPDEEEKVKSVLNEALK</sequence>
<evidence type="ECO:0000313" key="5">
    <source>
        <dbReference type="Proteomes" id="UP001597109"/>
    </source>
</evidence>
<evidence type="ECO:0000313" key="4">
    <source>
        <dbReference type="EMBL" id="MFD1031712.1"/>
    </source>
</evidence>
<dbReference type="PANTHER" id="PTHR12128">
    <property type="entry name" value="DIHYDRODIPICOLINATE SYNTHASE"/>
    <property type="match status" value="1"/>
</dbReference>
<accession>A0ABW3LF15</accession>
<dbReference type="PRINTS" id="PR00146">
    <property type="entry name" value="DHPICSNTHASE"/>
</dbReference>
<dbReference type="Proteomes" id="UP001597109">
    <property type="component" value="Unassembled WGS sequence"/>
</dbReference>
<proteinExistence type="inferred from homology"/>
<dbReference type="PIRSF" id="PIRSF001365">
    <property type="entry name" value="DHDPS"/>
    <property type="match status" value="1"/>
</dbReference>
<name>A0ABW3LF15_9BACL</name>
<keyword evidence="2 3" id="KW-0456">Lyase</keyword>
<evidence type="ECO:0000256" key="2">
    <source>
        <dbReference type="ARBA" id="ARBA00023239"/>
    </source>
</evidence>
<dbReference type="CDD" id="cd00408">
    <property type="entry name" value="DHDPS-like"/>
    <property type="match status" value="1"/>
</dbReference>
<evidence type="ECO:0000256" key="1">
    <source>
        <dbReference type="ARBA" id="ARBA00007592"/>
    </source>
</evidence>
<reference evidence="5" key="1">
    <citation type="journal article" date="2019" name="Int. J. Syst. Evol. Microbiol.">
        <title>The Global Catalogue of Microorganisms (GCM) 10K type strain sequencing project: providing services to taxonomists for standard genome sequencing and annotation.</title>
        <authorList>
            <consortium name="The Broad Institute Genomics Platform"/>
            <consortium name="The Broad Institute Genome Sequencing Center for Infectious Disease"/>
            <person name="Wu L."/>
            <person name="Ma J."/>
        </authorList>
    </citation>
    <scope>NUCLEOTIDE SEQUENCE [LARGE SCALE GENOMIC DNA]</scope>
    <source>
        <strain evidence="5">CCUG 56756</strain>
    </source>
</reference>
<dbReference type="InterPro" id="IPR013785">
    <property type="entry name" value="Aldolase_TIM"/>
</dbReference>
<dbReference type="SMART" id="SM01130">
    <property type="entry name" value="DHDPS"/>
    <property type="match status" value="1"/>
</dbReference>
<protein>
    <submittedName>
        <fullName evidence="4">Dihydrodipicolinate synthase family protein</fullName>
    </submittedName>
</protein>
<evidence type="ECO:0000256" key="3">
    <source>
        <dbReference type="PIRNR" id="PIRNR001365"/>
    </source>
</evidence>
<dbReference type="InterPro" id="IPR002220">
    <property type="entry name" value="DapA-like"/>
</dbReference>
<dbReference type="Gene3D" id="3.20.20.70">
    <property type="entry name" value="Aldolase class I"/>
    <property type="match status" value="1"/>
</dbReference>
<organism evidence="4 5">
    <name type="scientific">Metaplanococcus flavidus</name>
    <dbReference type="NCBI Taxonomy" id="569883"/>
    <lineage>
        <taxon>Bacteria</taxon>
        <taxon>Bacillati</taxon>
        <taxon>Bacillota</taxon>
        <taxon>Bacilli</taxon>
        <taxon>Bacillales</taxon>
        <taxon>Caryophanaceae</taxon>
        <taxon>Metaplanococcus</taxon>
    </lineage>
</organism>
<dbReference type="PANTHER" id="PTHR12128:SF66">
    <property type="entry name" value="4-HYDROXY-2-OXOGLUTARATE ALDOLASE, MITOCHONDRIAL"/>
    <property type="match status" value="1"/>
</dbReference>
<gene>
    <name evidence="4" type="ORF">ACFQ1X_09755</name>
</gene>
<comment type="caution">
    <text evidence="4">The sequence shown here is derived from an EMBL/GenBank/DDBJ whole genome shotgun (WGS) entry which is preliminary data.</text>
</comment>
<dbReference type="RefSeq" id="WP_144839791.1">
    <property type="nucleotide sequence ID" value="NZ_JBHTKI010000012.1"/>
</dbReference>
<dbReference type="Pfam" id="PF00701">
    <property type="entry name" value="DHDPS"/>
    <property type="match status" value="1"/>
</dbReference>
<comment type="similarity">
    <text evidence="1 3">Belongs to the DapA family.</text>
</comment>
<dbReference type="EMBL" id="JBHTKI010000012">
    <property type="protein sequence ID" value="MFD1031712.1"/>
    <property type="molecule type" value="Genomic_DNA"/>
</dbReference>